<dbReference type="Proteomes" id="UP000800038">
    <property type="component" value="Unassembled WGS sequence"/>
</dbReference>
<keyword evidence="3" id="KW-1185">Reference proteome</keyword>
<sequence>MLYYVPWCSTTFWHRCLCLGLILEFLAYADCPHFATSDQRLEQDWDVLEERDIAGYSGGGEGVHSKVEHGRGSGEDFDCEDWQAVFFFSSLFFFSRDRPSVVFLPRVQSAGDPIYTANVRHLARQLLLGIPEDATRDNTWTVACALGYGIVTRALRQDITTVVVVYGMLSILLPGEDERLSGTPVEQRVSRPPIGHQNVGLSDMITSFPCTFSSGPPNVSLVEFGSAVFVPSVERPRLRDDNITNFCFKMKELISHCCDDCGDRGVYARVCLLSTACLLPTVFVPEVLGPEVPSLYISLTPRMTGIQYCSSLSWRRLVLKKISNEGLDRLSSLKSLALRTKSSGCSDSDDLCSETSSSVYPGRESPSELYNIRSSKSIMYRPSRRHLTLHALQNRACAQPDTVELRAYVTVAQVTAELPVRSAVLKQCTGGLAVRWVTTSKSPLLLRKRVAHLQLCEFLFVCYNMINPLTNGLVGPVESLVNLNTTADYATIPWTL</sequence>
<keyword evidence="1" id="KW-0732">Signal</keyword>
<proteinExistence type="predicted"/>
<dbReference type="EMBL" id="ML976180">
    <property type="protein sequence ID" value="KAF1936596.1"/>
    <property type="molecule type" value="Genomic_DNA"/>
</dbReference>
<name>A0A6A5SDQ5_9PLEO</name>
<feature type="signal peptide" evidence="1">
    <location>
        <begin position="1"/>
        <end position="29"/>
    </location>
</feature>
<organism evidence="2 3">
    <name type="scientific">Clathrospora elynae</name>
    <dbReference type="NCBI Taxonomy" id="706981"/>
    <lineage>
        <taxon>Eukaryota</taxon>
        <taxon>Fungi</taxon>
        <taxon>Dikarya</taxon>
        <taxon>Ascomycota</taxon>
        <taxon>Pezizomycotina</taxon>
        <taxon>Dothideomycetes</taxon>
        <taxon>Pleosporomycetidae</taxon>
        <taxon>Pleosporales</taxon>
        <taxon>Diademaceae</taxon>
        <taxon>Clathrospora</taxon>
    </lineage>
</organism>
<evidence type="ECO:0000313" key="3">
    <source>
        <dbReference type="Proteomes" id="UP000800038"/>
    </source>
</evidence>
<gene>
    <name evidence="2" type="ORF">EJ02DRAFT_470332</name>
</gene>
<dbReference type="AlphaFoldDB" id="A0A6A5SDQ5"/>
<dbReference type="OrthoDB" id="3681879at2759"/>
<feature type="chain" id="PRO_5025456198" evidence="1">
    <location>
        <begin position="30"/>
        <end position="496"/>
    </location>
</feature>
<evidence type="ECO:0000256" key="1">
    <source>
        <dbReference type="SAM" id="SignalP"/>
    </source>
</evidence>
<evidence type="ECO:0000313" key="2">
    <source>
        <dbReference type="EMBL" id="KAF1936596.1"/>
    </source>
</evidence>
<reference evidence="2" key="1">
    <citation type="journal article" date="2020" name="Stud. Mycol.">
        <title>101 Dothideomycetes genomes: a test case for predicting lifestyles and emergence of pathogens.</title>
        <authorList>
            <person name="Haridas S."/>
            <person name="Albert R."/>
            <person name="Binder M."/>
            <person name="Bloem J."/>
            <person name="Labutti K."/>
            <person name="Salamov A."/>
            <person name="Andreopoulos B."/>
            <person name="Baker S."/>
            <person name="Barry K."/>
            <person name="Bills G."/>
            <person name="Bluhm B."/>
            <person name="Cannon C."/>
            <person name="Castanera R."/>
            <person name="Culley D."/>
            <person name="Daum C."/>
            <person name="Ezra D."/>
            <person name="Gonzalez J."/>
            <person name="Henrissat B."/>
            <person name="Kuo A."/>
            <person name="Liang C."/>
            <person name="Lipzen A."/>
            <person name="Lutzoni F."/>
            <person name="Magnuson J."/>
            <person name="Mondo S."/>
            <person name="Nolan M."/>
            <person name="Ohm R."/>
            <person name="Pangilinan J."/>
            <person name="Park H.-J."/>
            <person name="Ramirez L."/>
            <person name="Alfaro M."/>
            <person name="Sun H."/>
            <person name="Tritt A."/>
            <person name="Yoshinaga Y."/>
            <person name="Zwiers L.-H."/>
            <person name="Turgeon B."/>
            <person name="Goodwin S."/>
            <person name="Spatafora J."/>
            <person name="Crous P."/>
            <person name="Grigoriev I."/>
        </authorList>
    </citation>
    <scope>NUCLEOTIDE SEQUENCE</scope>
    <source>
        <strain evidence="2">CBS 161.51</strain>
    </source>
</reference>
<accession>A0A6A5SDQ5</accession>
<protein>
    <submittedName>
        <fullName evidence="2">Uncharacterized protein</fullName>
    </submittedName>
</protein>